<evidence type="ECO:0000256" key="1">
    <source>
        <dbReference type="PROSITE-ProRule" id="PRU00042"/>
    </source>
</evidence>
<dbReference type="Proteomes" id="UP000186955">
    <property type="component" value="Unassembled WGS sequence"/>
</dbReference>
<dbReference type="SMART" id="SM00355">
    <property type="entry name" value="ZnF_C2H2"/>
    <property type="match status" value="2"/>
</dbReference>
<keyword evidence="5" id="KW-1185">Reference proteome</keyword>
<organism evidence="4 5">
    <name type="scientific">Penicillium subrubescens</name>
    <dbReference type="NCBI Taxonomy" id="1316194"/>
    <lineage>
        <taxon>Eukaryota</taxon>
        <taxon>Fungi</taxon>
        <taxon>Dikarya</taxon>
        <taxon>Ascomycota</taxon>
        <taxon>Pezizomycotina</taxon>
        <taxon>Eurotiomycetes</taxon>
        <taxon>Eurotiomycetidae</taxon>
        <taxon>Eurotiales</taxon>
        <taxon>Aspergillaceae</taxon>
        <taxon>Penicillium</taxon>
    </lineage>
</organism>
<dbReference type="STRING" id="1316194.A0A1Q5UDS1"/>
<gene>
    <name evidence="4" type="ORF">PENSUB_3931</name>
</gene>
<dbReference type="InterPro" id="IPR013087">
    <property type="entry name" value="Znf_C2H2_type"/>
</dbReference>
<evidence type="ECO:0000256" key="2">
    <source>
        <dbReference type="SAM" id="MobiDB-lite"/>
    </source>
</evidence>
<dbReference type="Gene3D" id="3.30.160.60">
    <property type="entry name" value="Classic Zinc Finger"/>
    <property type="match status" value="1"/>
</dbReference>
<evidence type="ECO:0000259" key="3">
    <source>
        <dbReference type="PROSITE" id="PS50157"/>
    </source>
</evidence>
<dbReference type="AlphaFoldDB" id="A0A1Q5UDS1"/>
<dbReference type="GO" id="GO:0008270">
    <property type="term" value="F:zinc ion binding"/>
    <property type="evidence" value="ECO:0007669"/>
    <property type="project" value="UniProtKB-KW"/>
</dbReference>
<keyword evidence="1" id="KW-0479">Metal-binding</keyword>
<comment type="caution">
    <text evidence="4">The sequence shown here is derived from an EMBL/GenBank/DDBJ whole genome shotgun (WGS) entry which is preliminary data.</text>
</comment>
<dbReference type="SUPFAM" id="SSF57667">
    <property type="entry name" value="beta-beta-alpha zinc fingers"/>
    <property type="match status" value="1"/>
</dbReference>
<name>A0A1Q5UDS1_9EURO</name>
<proteinExistence type="predicted"/>
<dbReference type="PROSITE" id="PS00028">
    <property type="entry name" value="ZINC_FINGER_C2H2_1"/>
    <property type="match status" value="1"/>
</dbReference>
<dbReference type="EMBL" id="MNBE01000313">
    <property type="protein sequence ID" value="OKP10628.1"/>
    <property type="molecule type" value="Genomic_DNA"/>
</dbReference>
<accession>A0A1Q5UDS1</accession>
<protein>
    <recommendedName>
        <fullName evidence="3">C2H2-type domain-containing protein</fullName>
    </recommendedName>
</protein>
<keyword evidence="1" id="KW-0862">Zinc</keyword>
<reference evidence="4 5" key="1">
    <citation type="submission" date="2016-10" db="EMBL/GenBank/DDBJ databases">
        <title>Genome sequence of the ascomycete fungus Penicillium subrubescens.</title>
        <authorList>
            <person name="De Vries R.P."/>
            <person name="Peng M."/>
            <person name="Dilokpimol A."/>
            <person name="Hilden K."/>
            <person name="Makela M.R."/>
            <person name="Grigoriev I."/>
            <person name="Riley R."/>
            <person name="Granchi Z."/>
        </authorList>
    </citation>
    <scope>NUCLEOTIDE SEQUENCE [LARGE SCALE GENOMIC DNA]</scope>
    <source>
        <strain evidence="4 5">CBS 132785</strain>
    </source>
</reference>
<feature type="region of interest" description="Disordered" evidence="2">
    <location>
        <begin position="99"/>
        <end position="139"/>
    </location>
</feature>
<dbReference type="PROSITE" id="PS50157">
    <property type="entry name" value="ZINC_FINGER_C2H2_2"/>
    <property type="match status" value="1"/>
</dbReference>
<dbReference type="InterPro" id="IPR036236">
    <property type="entry name" value="Znf_C2H2_sf"/>
</dbReference>
<feature type="domain" description="C2H2-type" evidence="3">
    <location>
        <begin position="180"/>
        <end position="209"/>
    </location>
</feature>
<evidence type="ECO:0000313" key="5">
    <source>
        <dbReference type="Proteomes" id="UP000186955"/>
    </source>
</evidence>
<evidence type="ECO:0000313" key="4">
    <source>
        <dbReference type="EMBL" id="OKP10628.1"/>
    </source>
</evidence>
<keyword evidence="1" id="KW-0863">Zinc-finger</keyword>
<sequence length="209" mass="23170">MAGPVDHLREWECDHVLPGTLGCSASNSCQLCPTSPAPSVRMEQQPVFSVISQAYPNPNFYHLASEGGAMGVTTPWRPRIQGRDSNGAMLPNAPHQSIEIRPQEPHNPGYPTHSPSHEKRPPQANTEPGRPRQNPDPHGTATISILYYCRWEGCPYSGTFNRESSLIRHLRKMHITPGAHPCPMPGCTRIYNRADTLSQHLRGVHGMMD</sequence>